<organism evidence="1 2">
    <name type="scientific">Arcobacter nitrofigilis (strain ATCC 33309 / DSM 7299 / CCUG 15893 / LMG 7604 / NCTC 12251 / CI)</name>
    <name type="common">Campylobacter nitrofigilis</name>
    <dbReference type="NCBI Taxonomy" id="572480"/>
    <lineage>
        <taxon>Bacteria</taxon>
        <taxon>Pseudomonadati</taxon>
        <taxon>Campylobacterota</taxon>
        <taxon>Epsilonproteobacteria</taxon>
        <taxon>Campylobacterales</taxon>
        <taxon>Arcobacteraceae</taxon>
        <taxon>Arcobacter</taxon>
    </lineage>
</organism>
<evidence type="ECO:0000313" key="1">
    <source>
        <dbReference type="EMBL" id="ADG91935.1"/>
    </source>
</evidence>
<dbReference type="STRING" id="572480.Arnit_0269"/>
<name>D5V4X3_ARCNC</name>
<dbReference type="RefSeq" id="WP_013134080.1">
    <property type="nucleotide sequence ID" value="NC_014166.1"/>
</dbReference>
<dbReference type="AlphaFoldDB" id="D5V4X3"/>
<proteinExistence type="predicted"/>
<reference evidence="1 2" key="1">
    <citation type="journal article" date="2010" name="Stand. Genomic Sci.">
        <title>Complete genome sequence of Arcobacter nitrofigilis type strain (CI).</title>
        <authorList>
            <person name="Pati A."/>
            <person name="Gronow S."/>
            <person name="Lapidus A."/>
            <person name="Copeland A."/>
            <person name="Glavina Del Rio T."/>
            <person name="Nolan M."/>
            <person name="Lucas S."/>
            <person name="Tice H."/>
            <person name="Cheng J.F."/>
            <person name="Han C."/>
            <person name="Chertkov O."/>
            <person name="Bruce D."/>
            <person name="Tapia R."/>
            <person name="Goodwin L."/>
            <person name="Pitluck S."/>
            <person name="Liolios K."/>
            <person name="Ivanova N."/>
            <person name="Mavromatis K."/>
            <person name="Chen A."/>
            <person name="Palaniappan K."/>
            <person name="Land M."/>
            <person name="Hauser L."/>
            <person name="Chang Y.J."/>
            <person name="Jeffries C.D."/>
            <person name="Detter J.C."/>
            <person name="Rohde M."/>
            <person name="Goker M."/>
            <person name="Bristow J."/>
            <person name="Eisen J.A."/>
            <person name="Markowitz V."/>
            <person name="Hugenholtz P."/>
            <person name="Klenk H.P."/>
            <person name="Kyrpides N.C."/>
        </authorList>
    </citation>
    <scope>NUCLEOTIDE SEQUENCE [LARGE SCALE GENOMIC DNA]</scope>
    <source>
        <strain evidence="2">ATCC 33309 / DSM 7299 / CCUG 15893 / LMG 7604 / NCTC 12251 / CI</strain>
    </source>
</reference>
<accession>D5V4X3</accession>
<dbReference type="EMBL" id="CP001999">
    <property type="protein sequence ID" value="ADG91935.1"/>
    <property type="molecule type" value="Genomic_DNA"/>
</dbReference>
<dbReference type="KEGG" id="ant:Arnit_0269"/>
<protein>
    <submittedName>
        <fullName evidence="1">Uncharacterized protein</fullName>
    </submittedName>
</protein>
<evidence type="ECO:0000313" key="2">
    <source>
        <dbReference type="Proteomes" id="UP000000939"/>
    </source>
</evidence>
<keyword evidence="2" id="KW-1185">Reference proteome</keyword>
<dbReference type="HOGENOM" id="CLU_1444889_0_0_7"/>
<sequence length="192" mass="22977">MHINTMEENYKLENYERFLGEFKEHGSHWDKIEKRTATLFQVLIDGDLKELVFVLKYYPKYIEIVCDHFRYLYNYSGVDADIFAASKLLELSEGYHQKQFVRNLVRKLEKIDELDISSLNKFLDNLLQNQIKLHPIILNFYKNEIKRNIENNTYHKLQIKVIEKNLSKLVVDDSFDFSANDRDANLDIPYMD</sequence>
<gene>
    <name evidence="1" type="ordered locus">Arnit_0269</name>
</gene>
<dbReference type="Proteomes" id="UP000000939">
    <property type="component" value="Chromosome"/>
</dbReference>